<dbReference type="EMBL" id="LATL02000110">
    <property type="protein sequence ID" value="KKD38617.1"/>
    <property type="molecule type" value="Genomic_DNA"/>
</dbReference>
<evidence type="ECO:0000256" key="2">
    <source>
        <dbReference type="ARBA" id="ARBA00022801"/>
    </source>
</evidence>
<dbReference type="Pfam" id="PF09137">
    <property type="entry name" value="Glucodextran_N"/>
    <property type="match status" value="1"/>
</dbReference>
<dbReference type="CDD" id="cd07430">
    <property type="entry name" value="GH15_N"/>
    <property type="match status" value="1"/>
</dbReference>
<keyword evidence="2" id="KW-0378">Hydrolase</keyword>
<dbReference type="Pfam" id="PF00686">
    <property type="entry name" value="CBM_20"/>
    <property type="match status" value="1"/>
</dbReference>
<dbReference type="InterPro" id="IPR011013">
    <property type="entry name" value="Gal_mutarotase_sf_dom"/>
</dbReference>
<dbReference type="Pfam" id="PF00723">
    <property type="entry name" value="Glyco_hydro_15"/>
    <property type="match status" value="1"/>
</dbReference>
<dbReference type="Gene3D" id="2.70.98.10">
    <property type="match status" value="1"/>
</dbReference>
<keyword evidence="3" id="KW-0326">Glycosidase</keyword>
<dbReference type="SUPFAM" id="SSF49452">
    <property type="entry name" value="Starch-binding domain-like"/>
    <property type="match status" value="1"/>
</dbReference>
<protein>
    <submittedName>
        <fullName evidence="6">Amylase</fullName>
    </submittedName>
</protein>
<sequence length="882" mass="97056">MYTTQKVLMGNSKSIKFLTSVVIVLMAIALIGFKPSVALADNALCAPGFPSVWATSAKDFLGTSLNPKSNVYFTGAEGILTEVFYPTVDQVQNVDLQFLVTDTAKTWGDEERKQKQHQIVQVNKRAMVWQATTTDDDRRWKITKKFFTDPERPTMIQRVTFEALEPGKTVKDYNVYLLSNPAINNSGSGTQPNQPPVCNGTASGGSDNSRTLTSGDHTFLVASEPNSTSSALATSLPWKKVNNTLMVSNGFVGSDDGYTDLFGGSNDRTMDWHYDGAFQGNVAQIGWIDFGDSDERSISFDVVLAFGNNETAAMNEANATLTGDLAALENTYTQEWIAYTQKLNDLGGLADDQYYLAAMTLKMIQDKSNGAMIAGLGTPWGESNTDSNEGGYHLVWSRDLFKFASSLIAAGDNDSANQAVDYLFNVQMQTTTSDNPYSYSRPGRFPQNTFVDGRIWWNGTQMDETAMPIILAWKLNRTDLWPKIKLAAEYLAHNGPFTGQERWEEMPGYSPSTIAAEIAGLVTAADLANQANDPLAAEYYLKKADQWRNNIANWTFTTNGPHGNHQYYVRISCHDVDNQTCKPSLNQADINANASIQLRYGNGGGTHDQRDIVDGGFLELVRMGVMSPNDWTILETIPEYDTLLKQTFADRGDAWFRYNYDGYGEYNDGRSYDGSGRGRLWPIFTAERGIYEIAKLGDGSVGESYAKALKAFSSEVGFIPEQIWNQNASITGWETTTSAPNIPGTATRSMRPLSWAMGEYINLLTAIEQAKGDAPKVVCQRYACDGPQTKVTFKVNATTNPGENIYLVGNHPLLSNWENTSGIKLSPNAYPVWDVTVSLPASTAFEYKFVRLDHNGNVVGAEGVQQSFVTPSSGSITLNDTL</sequence>
<dbReference type="SUPFAM" id="SSF48208">
    <property type="entry name" value="Six-hairpin glycosidases"/>
    <property type="match status" value="1"/>
</dbReference>
<proteinExistence type="inferred from homology"/>
<dbReference type="InterPro" id="IPR013784">
    <property type="entry name" value="Carb-bd-like_fold"/>
</dbReference>
<dbReference type="InterPro" id="IPR046966">
    <property type="entry name" value="Glucoamylase_active_site"/>
</dbReference>
<dbReference type="PROSITE" id="PS51166">
    <property type="entry name" value="CBM20"/>
    <property type="match status" value="1"/>
</dbReference>
<dbReference type="SMART" id="SM01065">
    <property type="entry name" value="CBM_2"/>
    <property type="match status" value="1"/>
</dbReference>
<reference evidence="6 7" key="1">
    <citation type="submission" date="2015-06" db="EMBL/GenBank/DDBJ databases">
        <title>Draft genome assembly of filamentous brackish cyanobacterium Limnoraphis robusta strain CS-951.</title>
        <authorList>
            <person name="Willis A."/>
            <person name="Parks M."/>
            <person name="Burford M.A."/>
        </authorList>
    </citation>
    <scope>NUCLEOTIDE SEQUENCE [LARGE SCALE GENOMIC DNA]</scope>
    <source>
        <strain evidence="6 7">CS-951</strain>
    </source>
</reference>
<evidence type="ECO:0000256" key="4">
    <source>
        <dbReference type="SAM" id="MobiDB-lite"/>
    </source>
</evidence>
<feature type="domain" description="CBM20" evidence="5">
    <location>
        <begin position="783"/>
        <end position="882"/>
    </location>
</feature>
<dbReference type="InterPro" id="IPR014718">
    <property type="entry name" value="GH-type_carb-bd"/>
</dbReference>
<dbReference type="GO" id="GO:0005975">
    <property type="term" value="P:carbohydrate metabolic process"/>
    <property type="evidence" value="ECO:0007669"/>
    <property type="project" value="InterPro"/>
</dbReference>
<dbReference type="GO" id="GO:0004553">
    <property type="term" value="F:hydrolase activity, hydrolyzing O-glycosyl compounds"/>
    <property type="evidence" value="ECO:0007669"/>
    <property type="project" value="UniProtKB-ARBA"/>
</dbReference>
<dbReference type="PATRIC" id="fig|1637645.4.peg.2246"/>
<evidence type="ECO:0000256" key="1">
    <source>
        <dbReference type="ARBA" id="ARBA00006188"/>
    </source>
</evidence>
<accession>A0A0F5YJ07</accession>
<evidence type="ECO:0000256" key="3">
    <source>
        <dbReference type="ARBA" id="ARBA00023295"/>
    </source>
</evidence>
<comment type="similarity">
    <text evidence="1">Belongs to the glycosyl hydrolase 15 family.</text>
</comment>
<dbReference type="InterPro" id="IPR008928">
    <property type="entry name" value="6-hairpin_glycosidase_sf"/>
</dbReference>
<comment type="caution">
    <text evidence="6">The sequence shown here is derived from an EMBL/GenBank/DDBJ whole genome shotgun (WGS) entry which is preliminary data.</text>
</comment>
<dbReference type="InterPro" id="IPR013783">
    <property type="entry name" value="Ig-like_fold"/>
</dbReference>
<dbReference type="InterPro" id="IPR002044">
    <property type="entry name" value="CBM20"/>
</dbReference>
<dbReference type="PANTHER" id="PTHR31616:SF0">
    <property type="entry name" value="GLUCAN 1,4-ALPHA-GLUCOSIDASE"/>
    <property type="match status" value="1"/>
</dbReference>
<dbReference type="Gene3D" id="2.60.40.10">
    <property type="entry name" value="Immunoglobulins"/>
    <property type="match status" value="1"/>
</dbReference>
<dbReference type="SUPFAM" id="SSF74650">
    <property type="entry name" value="Galactose mutarotase-like"/>
    <property type="match status" value="1"/>
</dbReference>
<dbReference type="Proteomes" id="UP000033607">
    <property type="component" value="Unassembled WGS sequence"/>
</dbReference>
<dbReference type="AlphaFoldDB" id="A0A0F5YJ07"/>
<dbReference type="GO" id="GO:2001070">
    <property type="term" value="F:starch binding"/>
    <property type="evidence" value="ECO:0007669"/>
    <property type="project" value="InterPro"/>
</dbReference>
<dbReference type="InterPro" id="IPR011613">
    <property type="entry name" value="GH15-like"/>
</dbReference>
<feature type="region of interest" description="Disordered" evidence="4">
    <location>
        <begin position="185"/>
        <end position="212"/>
    </location>
</feature>
<organism evidence="6 7">
    <name type="scientific">Limnoraphis robusta CS-951</name>
    <dbReference type="NCBI Taxonomy" id="1637645"/>
    <lineage>
        <taxon>Bacteria</taxon>
        <taxon>Bacillati</taxon>
        <taxon>Cyanobacteriota</taxon>
        <taxon>Cyanophyceae</taxon>
        <taxon>Oscillatoriophycideae</taxon>
        <taxon>Oscillatoriales</taxon>
        <taxon>Sirenicapillariaceae</taxon>
        <taxon>Limnoraphis</taxon>
    </lineage>
</organism>
<name>A0A0F5YJ07_9CYAN</name>
<dbReference type="InterPro" id="IPR015220">
    <property type="entry name" value="Glucodextranase_N"/>
</dbReference>
<dbReference type="Gene3D" id="1.50.10.10">
    <property type="match status" value="1"/>
</dbReference>
<dbReference type="PROSITE" id="PS00820">
    <property type="entry name" value="GLUCOAMYLASE"/>
    <property type="match status" value="1"/>
</dbReference>
<evidence type="ECO:0000313" key="7">
    <source>
        <dbReference type="Proteomes" id="UP000033607"/>
    </source>
</evidence>
<gene>
    <name evidence="6" type="ORF">WN50_07820</name>
</gene>
<evidence type="ECO:0000313" key="6">
    <source>
        <dbReference type="EMBL" id="KKD38617.1"/>
    </source>
</evidence>
<dbReference type="PANTHER" id="PTHR31616">
    <property type="entry name" value="TREHALASE"/>
    <property type="match status" value="1"/>
</dbReference>
<feature type="compositionally biased region" description="Polar residues" evidence="4">
    <location>
        <begin position="200"/>
        <end position="212"/>
    </location>
</feature>
<evidence type="ECO:0000259" key="5">
    <source>
        <dbReference type="PROSITE" id="PS51166"/>
    </source>
</evidence>
<dbReference type="GO" id="GO:0016757">
    <property type="term" value="F:glycosyltransferase activity"/>
    <property type="evidence" value="ECO:0007669"/>
    <property type="project" value="UniProtKB-ARBA"/>
</dbReference>
<dbReference type="InterPro" id="IPR012341">
    <property type="entry name" value="6hp_glycosidase-like_sf"/>
</dbReference>